<evidence type="ECO:0000313" key="2">
    <source>
        <dbReference type="Proteomes" id="UP000823775"/>
    </source>
</evidence>
<feature type="non-terminal residue" evidence="1">
    <location>
        <position position="54"/>
    </location>
</feature>
<feature type="non-terminal residue" evidence="1">
    <location>
        <position position="1"/>
    </location>
</feature>
<name>A0ABS8S4H4_DATST</name>
<accession>A0ABS8S4H4</accession>
<proteinExistence type="predicted"/>
<gene>
    <name evidence="1" type="ORF">HAX54_023256</name>
</gene>
<organism evidence="1 2">
    <name type="scientific">Datura stramonium</name>
    <name type="common">Jimsonweed</name>
    <name type="synonym">Common thornapple</name>
    <dbReference type="NCBI Taxonomy" id="4076"/>
    <lineage>
        <taxon>Eukaryota</taxon>
        <taxon>Viridiplantae</taxon>
        <taxon>Streptophyta</taxon>
        <taxon>Embryophyta</taxon>
        <taxon>Tracheophyta</taxon>
        <taxon>Spermatophyta</taxon>
        <taxon>Magnoliopsida</taxon>
        <taxon>eudicotyledons</taxon>
        <taxon>Gunneridae</taxon>
        <taxon>Pentapetalae</taxon>
        <taxon>asterids</taxon>
        <taxon>lamiids</taxon>
        <taxon>Solanales</taxon>
        <taxon>Solanaceae</taxon>
        <taxon>Solanoideae</taxon>
        <taxon>Datureae</taxon>
        <taxon>Datura</taxon>
    </lineage>
</organism>
<dbReference type="EMBL" id="JACEIK010000282">
    <property type="protein sequence ID" value="MCD7454015.1"/>
    <property type="molecule type" value="Genomic_DNA"/>
</dbReference>
<protein>
    <submittedName>
        <fullName evidence="1">Uncharacterized protein</fullName>
    </submittedName>
</protein>
<dbReference type="Proteomes" id="UP000823775">
    <property type="component" value="Unassembled WGS sequence"/>
</dbReference>
<sequence length="54" mass="6265">VGVYDNKNVSIDVCNEEDFNFIYFLHAIEVEGQTIWLSKWTPDFTTEEDNPLAP</sequence>
<keyword evidence="2" id="KW-1185">Reference proteome</keyword>
<evidence type="ECO:0000313" key="1">
    <source>
        <dbReference type="EMBL" id="MCD7454015.1"/>
    </source>
</evidence>
<reference evidence="1 2" key="1">
    <citation type="journal article" date="2021" name="BMC Genomics">
        <title>Datura genome reveals duplications of psychoactive alkaloid biosynthetic genes and high mutation rate following tissue culture.</title>
        <authorList>
            <person name="Rajewski A."/>
            <person name="Carter-House D."/>
            <person name="Stajich J."/>
            <person name="Litt A."/>
        </authorList>
    </citation>
    <scope>NUCLEOTIDE SEQUENCE [LARGE SCALE GENOMIC DNA]</scope>
    <source>
        <strain evidence="1">AR-01</strain>
    </source>
</reference>
<comment type="caution">
    <text evidence="1">The sequence shown here is derived from an EMBL/GenBank/DDBJ whole genome shotgun (WGS) entry which is preliminary data.</text>
</comment>